<dbReference type="GO" id="GO:0085020">
    <property type="term" value="P:protein K6-linked ubiquitination"/>
    <property type="evidence" value="ECO:0007669"/>
    <property type="project" value="TreeGrafter"/>
</dbReference>
<dbReference type="PROSITE" id="PS50088">
    <property type="entry name" value="ANK_REPEAT"/>
    <property type="match status" value="1"/>
</dbReference>
<evidence type="ECO:0000256" key="3">
    <source>
        <dbReference type="PROSITE-ProRule" id="PRU00023"/>
    </source>
</evidence>
<protein>
    <submittedName>
        <fullName evidence="4">Uncharacterized protein</fullName>
    </submittedName>
</protein>
<dbReference type="AlphaFoldDB" id="A0A433Q2X9"/>
<name>A0A433Q2X9_9FUNG</name>
<evidence type="ECO:0000313" key="5">
    <source>
        <dbReference type="Proteomes" id="UP000274822"/>
    </source>
</evidence>
<gene>
    <name evidence="4" type="ORF">BC938DRAFT_474081</name>
</gene>
<feature type="repeat" description="ANK" evidence="3">
    <location>
        <begin position="141"/>
        <end position="173"/>
    </location>
</feature>
<reference evidence="4 5" key="1">
    <citation type="journal article" date="2018" name="New Phytol.">
        <title>Phylogenomics of Endogonaceae and evolution of mycorrhizas within Mucoromycota.</title>
        <authorList>
            <person name="Chang Y."/>
            <person name="Desiro A."/>
            <person name="Na H."/>
            <person name="Sandor L."/>
            <person name="Lipzen A."/>
            <person name="Clum A."/>
            <person name="Barry K."/>
            <person name="Grigoriev I.V."/>
            <person name="Martin F.M."/>
            <person name="Stajich J.E."/>
            <person name="Smith M.E."/>
            <person name="Bonito G."/>
            <person name="Spatafora J.W."/>
        </authorList>
    </citation>
    <scope>NUCLEOTIDE SEQUENCE [LARGE SCALE GENOMIC DNA]</scope>
    <source>
        <strain evidence="4 5">AD002</strain>
    </source>
</reference>
<keyword evidence="5" id="KW-1185">Reference proteome</keyword>
<dbReference type="InterPro" id="IPR002110">
    <property type="entry name" value="Ankyrin_rpt"/>
</dbReference>
<dbReference type="PANTHER" id="PTHR24171:SF8">
    <property type="entry name" value="BRCA1-ASSOCIATED RING DOMAIN PROTEIN 1"/>
    <property type="match status" value="1"/>
</dbReference>
<dbReference type="SUPFAM" id="SSF48403">
    <property type="entry name" value="Ankyrin repeat"/>
    <property type="match status" value="1"/>
</dbReference>
<evidence type="ECO:0000256" key="1">
    <source>
        <dbReference type="ARBA" id="ARBA00022737"/>
    </source>
</evidence>
<evidence type="ECO:0000256" key="2">
    <source>
        <dbReference type="ARBA" id="ARBA00023043"/>
    </source>
</evidence>
<sequence length="197" mass="21612">MAPMENPHIKVTLATLSTYRRWFLLDLTYPLPKLYFAAIQAGDTSQVRSLIATDQTLTTVKTKGDYRYEGSIELDAYKFLGAYVGQMTGLQAAILWGRDTVAKDIIDATFREVSHPWKRPPLHHIHPSLFAHLSTQSSPQNGNTALHLAVLVGAAEIVKILLDRGADVTIKNGKGFTPVDVSDNPEIMALLAAAKAD</sequence>
<dbReference type="InterPro" id="IPR036770">
    <property type="entry name" value="Ankyrin_rpt-contain_sf"/>
</dbReference>
<proteinExistence type="predicted"/>
<dbReference type="Proteomes" id="UP000274822">
    <property type="component" value="Unassembled WGS sequence"/>
</dbReference>
<comment type="caution">
    <text evidence="4">The sequence shown here is derived from an EMBL/GenBank/DDBJ whole genome shotgun (WGS) entry which is preliminary data.</text>
</comment>
<dbReference type="PANTHER" id="PTHR24171">
    <property type="entry name" value="ANKYRIN REPEAT DOMAIN-CONTAINING PROTEIN 39-RELATED"/>
    <property type="match status" value="1"/>
</dbReference>
<dbReference type="PROSITE" id="PS50297">
    <property type="entry name" value="ANK_REP_REGION"/>
    <property type="match status" value="1"/>
</dbReference>
<accession>A0A433Q2X9</accession>
<dbReference type="GO" id="GO:0004842">
    <property type="term" value="F:ubiquitin-protein transferase activity"/>
    <property type="evidence" value="ECO:0007669"/>
    <property type="project" value="TreeGrafter"/>
</dbReference>
<dbReference type="Pfam" id="PF13857">
    <property type="entry name" value="Ank_5"/>
    <property type="match status" value="1"/>
</dbReference>
<organism evidence="4 5">
    <name type="scientific">Jimgerdemannia flammicorona</name>
    <dbReference type="NCBI Taxonomy" id="994334"/>
    <lineage>
        <taxon>Eukaryota</taxon>
        <taxon>Fungi</taxon>
        <taxon>Fungi incertae sedis</taxon>
        <taxon>Mucoromycota</taxon>
        <taxon>Mucoromycotina</taxon>
        <taxon>Endogonomycetes</taxon>
        <taxon>Endogonales</taxon>
        <taxon>Endogonaceae</taxon>
        <taxon>Jimgerdemannia</taxon>
    </lineage>
</organism>
<dbReference type="SMART" id="SM00248">
    <property type="entry name" value="ANK"/>
    <property type="match status" value="1"/>
</dbReference>
<keyword evidence="2 3" id="KW-0040">ANK repeat</keyword>
<evidence type="ECO:0000313" key="4">
    <source>
        <dbReference type="EMBL" id="RUS24126.1"/>
    </source>
</evidence>
<keyword evidence="1" id="KW-0677">Repeat</keyword>
<dbReference type="EMBL" id="RBNJ01017207">
    <property type="protein sequence ID" value="RUS24126.1"/>
    <property type="molecule type" value="Genomic_DNA"/>
</dbReference>
<dbReference type="Gene3D" id="1.25.40.20">
    <property type="entry name" value="Ankyrin repeat-containing domain"/>
    <property type="match status" value="1"/>
</dbReference>